<sequence length="159" mass="17320">MIIIADSSPLITLALIDKLAVLEKLYRELYVPAAVFQEVTQAKKPFAETLKLFLDGRTKDVSNKLAVEMLSNDVGAGEAEAIVLGLEQRPSVVLIDDLKARKFAKINGLDVIGSMGILLKAKRVGLVEDIKPLIATLLLHDIRISTKIIDMTLQAAQEG</sequence>
<accession>A0A444IU98</accession>
<proteinExistence type="predicted"/>
<protein>
    <recommendedName>
        <fullName evidence="3">Nucleic acid-binding protein, contains PIN domain</fullName>
    </recommendedName>
</protein>
<evidence type="ECO:0000313" key="1">
    <source>
        <dbReference type="EMBL" id="RWX44280.1"/>
    </source>
</evidence>
<organism evidence="1 2">
    <name type="scientific">Candidatus Electrothrix aarhusensis</name>
    <dbReference type="NCBI Taxonomy" id="1859131"/>
    <lineage>
        <taxon>Bacteria</taxon>
        <taxon>Pseudomonadati</taxon>
        <taxon>Thermodesulfobacteriota</taxon>
        <taxon>Desulfobulbia</taxon>
        <taxon>Desulfobulbales</taxon>
        <taxon>Desulfobulbaceae</taxon>
        <taxon>Candidatus Electrothrix</taxon>
    </lineage>
</organism>
<evidence type="ECO:0000313" key="2">
    <source>
        <dbReference type="Proteomes" id="UP000287853"/>
    </source>
</evidence>
<dbReference type="EMBL" id="MTKO01000098">
    <property type="protein sequence ID" value="RWX44280.1"/>
    <property type="molecule type" value="Genomic_DNA"/>
</dbReference>
<name>A0A444IU98_9BACT</name>
<reference evidence="1 2" key="1">
    <citation type="submission" date="2017-01" db="EMBL/GenBank/DDBJ databases">
        <title>The cable genome- insights into the physiology and evolution of filamentous bacteria capable of sulfide oxidation via long distance electron transfer.</title>
        <authorList>
            <person name="Schreiber L."/>
            <person name="Bjerg J.T."/>
            <person name="Boggild A."/>
            <person name="Van De Vossenberg J."/>
            <person name="Meysman F."/>
            <person name="Nielsen L.P."/>
            <person name="Schramm A."/>
            <person name="Kjeldsen K.U."/>
        </authorList>
    </citation>
    <scope>NUCLEOTIDE SEQUENCE [LARGE SCALE GENOMIC DNA]</scope>
    <source>
        <strain evidence="1">MCF</strain>
    </source>
</reference>
<comment type="caution">
    <text evidence="1">The sequence shown here is derived from an EMBL/GenBank/DDBJ whole genome shotgun (WGS) entry which is preliminary data.</text>
</comment>
<dbReference type="InterPro" id="IPR021799">
    <property type="entry name" value="PIN-like_prokaryotic"/>
</dbReference>
<dbReference type="PANTHER" id="PTHR39550:SF1">
    <property type="entry name" value="SLL0658 PROTEIN"/>
    <property type="match status" value="1"/>
</dbReference>
<dbReference type="Pfam" id="PF11848">
    <property type="entry name" value="DUF3368"/>
    <property type="match status" value="1"/>
</dbReference>
<dbReference type="PANTHER" id="PTHR39550">
    <property type="entry name" value="SLL0658 PROTEIN"/>
    <property type="match status" value="1"/>
</dbReference>
<dbReference type="AlphaFoldDB" id="A0A444IU98"/>
<evidence type="ECO:0008006" key="3">
    <source>
        <dbReference type="Google" id="ProtNLM"/>
    </source>
</evidence>
<gene>
    <name evidence="1" type="ORF">H206_01890</name>
</gene>
<dbReference type="Proteomes" id="UP000287853">
    <property type="component" value="Unassembled WGS sequence"/>
</dbReference>
<keyword evidence="2" id="KW-1185">Reference proteome</keyword>